<dbReference type="GO" id="GO:0032527">
    <property type="term" value="P:protein exit from endoplasmic reticulum"/>
    <property type="evidence" value="ECO:0007669"/>
    <property type="project" value="TreeGrafter"/>
</dbReference>
<dbReference type="SUPFAM" id="SSF50978">
    <property type="entry name" value="WD40 repeat-like"/>
    <property type="match status" value="1"/>
</dbReference>
<dbReference type="InterPro" id="IPR036322">
    <property type="entry name" value="WD40_repeat_dom_sf"/>
</dbReference>
<keyword evidence="16" id="KW-1185">Reference proteome</keyword>
<evidence type="ECO:0000256" key="9">
    <source>
        <dbReference type="ARBA" id="ARBA00022927"/>
    </source>
</evidence>
<keyword evidence="13" id="KW-0539">Nucleus</keyword>
<dbReference type="GO" id="GO:0005764">
    <property type="term" value="C:lysosome"/>
    <property type="evidence" value="ECO:0007669"/>
    <property type="project" value="UniProtKB-SubCell"/>
</dbReference>
<name>A0A0V1HPV0_9BILA</name>
<evidence type="ECO:0000313" key="15">
    <source>
        <dbReference type="EMBL" id="KRZ12602.1"/>
    </source>
</evidence>
<dbReference type="AlphaFoldDB" id="A0A0V1HPV0"/>
<evidence type="ECO:0000256" key="13">
    <source>
        <dbReference type="ARBA" id="ARBA00023242"/>
    </source>
</evidence>
<dbReference type="InterPro" id="IPR015943">
    <property type="entry name" value="WD40/YVTN_repeat-like_dom_sf"/>
</dbReference>
<reference evidence="15 16" key="1">
    <citation type="submission" date="2015-01" db="EMBL/GenBank/DDBJ databases">
        <title>Evolution of Trichinella species and genotypes.</title>
        <authorList>
            <person name="Korhonen P.K."/>
            <person name="Edoardo P."/>
            <person name="Giuseppe L.R."/>
            <person name="Gasser R.B."/>
        </authorList>
    </citation>
    <scope>NUCLEOTIDE SEQUENCE [LARGE SCALE GENOMIC DNA]</scope>
    <source>
        <strain evidence="15">ISS1029</strain>
    </source>
</reference>
<evidence type="ECO:0000256" key="7">
    <source>
        <dbReference type="ARBA" id="ARBA00022737"/>
    </source>
</evidence>
<keyword evidence="8" id="KW-0509">mRNA transport</keyword>
<protein>
    <recommendedName>
        <fullName evidence="4">Protein SEC13 homolog</fullName>
    </recommendedName>
</protein>
<dbReference type="GO" id="GO:0032008">
    <property type="term" value="P:positive regulation of TOR signaling"/>
    <property type="evidence" value="ECO:0007669"/>
    <property type="project" value="TreeGrafter"/>
</dbReference>
<dbReference type="STRING" id="268475.A0A0V1HPV0"/>
<evidence type="ECO:0000256" key="1">
    <source>
        <dbReference type="ARBA" id="ARBA00004371"/>
    </source>
</evidence>
<keyword evidence="11" id="KW-0906">Nuclear pore complex</keyword>
<keyword evidence="12" id="KW-0458">Lysosome</keyword>
<dbReference type="InterPro" id="IPR001680">
    <property type="entry name" value="WD40_rpt"/>
</dbReference>
<gene>
    <name evidence="15" type="primary">Sec13</name>
    <name evidence="15" type="ORF">T11_16701</name>
</gene>
<evidence type="ECO:0000256" key="12">
    <source>
        <dbReference type="ARBA" id="ARBA00023228"/>
    </source>
</evidence>
<feature type="repeat" description="WD" evidence="14">
    <location>
        <begin position="249"/>
        <end position="285"/>
    </location>
</feature>
<comment type="caution">
    <text evidence="15">The sequence shown here is derived from an EMBL/GenBank/DDBJ whole genome shotgun (WGS) entry which is preliminary data.</text>
</comment>
<proteinExistence type="inferred from homology"/>
<evidence type="ECO:0000256" key="10">
    <source>
        <dbReference type="ARBA" id="ARBA00023010"/>
    </source>
</evidence>
<dbReference type="GO" id="GO:0031080">
    <property type="term" value="C:nuclear pore outer ring"/>
    <property type="evidence" value="ECO:0007669"/>
    <property type="project" value="TreeGrafter"/>
</dbReference>
<evidence type="ECO:0000256" key="8">
    <source>
        <dbReference type="ARBA" id="ARBA00022816"/>
    </source>
</evidence>
<evidence type="ECO:0000256" key="6">
    <source>
        <dbReference type="ARBA" id="ARBA00022574"/>
    </source>
</evidence>
<dbReference type="PANTHER" id="PTHR11024">
    <property type="entry name" value="NUCLEAR PORE COMPLEX PROTEIN SEC13 / SEH1 FAMILY MEMBER"/>
    <property type="match status" value="1"/>
</dbReference>
<dbReference type="SMART" id="SM00320">
    <property type="entry name" value="WD40"/>
    <property type="match status" value="6"/>
</dbReference>
<sequence length="356" mass="40744">MILLNKTQGSCPTMALYECVFWIIVYSGESHSYINVKLWLTDLFLKTHLSNYETGHRSLINDCQVDFYGTKLATCSSDRLVKIYDIKSDGQYMAEAELNDHQGPVWQCSWAHPMFGNMLASCSYDKKVIIWKCKERKWSKFTEFACHDASVNSVCWAPHEYGMILAFCSADGTATVMSNIDQSWKQSKILDAHKRGCNAISWCPVGFSSSLFEQKASHASMRLVTGGCDNLVKIWNLNSDNQWELEIALEGHEDWVRGVAWSPTVNSNVHKIASCSQDFTFIIWECNDLDKKMWIKKFQWRFNNVVWHVSWSPCGTTLAVSVSNQEVSIWKENLEKRWLCVYDSKKKTGATGGRVK</sequence>
<keyword evidence="6 14" id="KW-0853">WD repeat</keyword>
<keyword evidence="10" id="KW-0811">Translocation</keyword>
<evidence type="ECO:0000256" key="3">
    <source>
        <dbReference type="ARBA" id="ARBA00010102"/>
    </source>
</evidence>
<keyword evidence="9" id="KW-0653">Protein transport</keyword>
<keyword evidence="7" id="KW-0677">Repeat</keyword>
<evidence type="ECO:0000256" key="14">
    <source>
        <dbReference type="PROSITE-ProRule" id="PRU00221"/>
    </source>
</evidence>
<comment type="subcellular location">
    <subcellularLocation>
        <location evidence="1">Lysosome</location>
    </subcellularLocation>
    <subcellularLocation>
        <location evidence="2">Nucleus</location>
        <location evidence="2">Nuclear pore complex</location>
    </subcellularLocation>
</comment>
<dbReference type="GO" id="GO:0051028">
    <property type="term" value="P:mRNA transport"/>
    <property type="evidence" value="ECO:0007669"/>
    <property type="project" value="UniProtKB-KW"/>
</dbReference>
<dbReference type="Proteomes" id="UP000055024">
    <property type="component" value="Unassembled WGS sequence"/>
</dbReference>
<keyword evidence="5" id="KW-0813">Transport</keyword>
<evidence type="ECO:0000256" key="4">
    <source>
        <dbReference type="ARBA" id="ARBA00019195"/>
    </source>
</evidence>
<dbReference type="Pfam" id="PF00400">
    <property type="entry name" value="WD40"/>
    <property type="match status" value="6"/>
</dbReference>
<dbReference type="GO" id="GO:0030127">
    <property type="term" value="C:COPII vesicle coat"/>
    <property type="evidence" value="ECO:0007669"/>
    <property type="project" value="TreeGrafter"/>
</dbReference>
<dbReference type="Gene3D" id="2.130.10.10">
    <property type="entry name" value="YVTN repeat-like/Quinoprotein amine dehydrogenase"/>
    <property type="match status" value="1"/>
</dbReference>
<comment type="similarity">
    <text evidence="3">Belongs to the WD repeat SEC13 family.</text>
</comment>
<feature type="repeat" description="WD" evidence="14">
    <location>
        <begin position="223"/>
        <end position="245"/>
    </location>
</feature>
<accession>A0A0V1HPV0</accession>
<dbReference type="OrthoDB" id="364224at2759"/>
<dbReference type="GO" id="GO:0006606">
    <property type="term" value="P:protein import into nucleus"/>
    <property type="evidence" value="ECO:0007669"/>
    <property type="project" value="TreeGrafter"/>
</dbReference>
<dbReference type="PANTHER" id="PTHR11024:SF2">
    <property type="entry name" value="PROTEIN SEC13 HOMOLOG"/>
    <property type="match status" value="1"/>
</dbReference>
<evidence type="ECO:0000256" key="2">
    <source>
        <dbReference type="ARBA" id="ARBA00004567"/>
    </source>
</evidence>
<dbReference type="InterPro" id="IPR037363">
    <property type="entry name" value="Sec13/Seh1_fam"/>
</dbReference>
<evidence type="ECO:0000313" key="16">
    <source>
        <dbReference type="Proteomes" id="UP000055024"/>
    </source>
</evidence>
<organism evidence="15 16">
    <name type="scientific">Trichinella zimbabwensis</name>
    <dbReference type="NCBI Taxonomy" id="268475"/>
    <lineage>
        <taxon>Eukaryota</taxon>
        <taxon>Metazoa</taxon>
        <taxon>Ecdysozoa</taxon>
        <taxon>Nematoda</taxon>
        <taxon>Enoplea</taxon>
        <taxon>Dorylaimia</taxon>
        <taxon>Trichinellida</taxon>
        <taxon>Trichinellidae</taxon>
        <taxon>Trichinella</taxon>
    </lineage>
</organism>
<evidence type="ECO:0000256" key="11">
    <source>
        <dbReference type="ARBA" id="ARBA00023132"/>
    </source>
</evidence>
<dbReference type="PROSITE" id="PS50082">
    <property type="entry name" value="WD_REPEATS_2"/>
    <property type="match status" value="2"/>
</dbReference>
<dbReference type="GO" id="GO:0090114">
    <property type="term" value="P:COPII-coated vesicle budding"/>
    <property type="evidence" value="ECO:0007669"/>
    <property type="project" value="TreeGrafter"/>
</dbReference>
<dbReference type="EMBL" id="JYDP01000039">
    <property type="protein sequence ID" value="KRZ12602.1"/>
    <property type="molecule type" value="Genomic_DNA"/>
</dbReference>
<evidence type="ECO:0000256" key="5">
    <source>
        <dbReference type="ARBA" id="ARBA00022448"/>
    </source>
</evidence>
<dbReference type="GO" id="GO:0005198">
    <property type="term" value="F:structural molecule activity"/>
    <property type="evidence" value="ECO:0007669"/>
    <property type="project" value="InterPro"/>
</dbReference>